<evidence type="ECO:0000313" key="3">
    <source>
        <dbReference type="Proteomes" id="UP001230978"/>
    </source>
</evidence>
<feature type="transmembrane region" description="Helical" evidence="1">
    <location>
        <begin position="69"/>
        <end position="92"/>
    </location>
</feature>
<feature type="transmembrane region" description="Helical" evidence="1">
    <location>
        <begin position="128"/>
        <end position="146"/>
    </location>
</feature>
<keyword evidence="1" id="KW-0812">Transmembrane</keyword>
<dbReference type="EMBL" id="CP124535">
    <property type="protein sequence ID" value="WGV18055.1"/>
    <property type="molecule type" value="Genomic_DNA"/>
</dbReference>
<feature type="transmembrane region" description="Helical" evidence="1">
    <location>
        <begin position="98"/>
        <end position="116"/>
    </location>
</feature>
<feature type="transmembrane region" description="Helical" evidence="1">
    <location>
        <begin position="36"/>
        <end position="57"/>
    </location>
</feature>
<keyword evidence="3" id="KW-1185">Reference proteome</keyword>
<dbReference type="RefSeq" id="WP_281469871.1">
    <property type="nucleotide sequence ID" value="NZ_CP124535.1"/>
</dbReference>
<accession>A0ABY8QCR3</accession>
<dbReference type="Pfam" id="PF04657">
    <property type="entry name" value="DMT_YdcZ"/>
    <property type="match status" value="1"/>
</dbReference>
<gene>
    <name evidence="2" type="ORF">QF092_09030</name>
</gene>
<evidence type="ECO:0000313" key="2">
    <source>
        <dbReference type="EMBL" id="WGV18055.1"/>
    </source>
</evidence>
<keyword evidence="1" id="KW-1133">Transmembrane helix</keyword>
<proteinExistence type="predicted"/>
<dbReference type="PANTHER" id="PTHR34821">
    <property type="entry name" value="INNER MEMBRANE PROTEIN YDCZ"/>
    <property type="match status" value="1"/>
</dbReference>
<sequence length="148" mass="15173">MQLAPILPILALLVAGSVLAMQGPINAALARGLGDPVVAACVNFLVGFLVLLFINILRGTGPQEGSLTLTPLWAFVGGALGACYIVSLVWAIPQTGALTAAAATIFAQLAVALILDRMGAFGLPVQEITWPRVAGLALVMAGLLLSRM</sequence>
<dbReference type="PANTHER" id="PTHR34821:SF2">
    <property type="entry name" value="INNER MEMBRANE PROTEIN YDCZ"/>
    <property type="match status" value="1"/>
</dbReference>
<organism evidence="2 3">
    <name type="scientific">Fuscovulum ytuae</name>
    <dbReference type="NCBI Taxonomy" id="3042299"/>
    <lineage>
        <taxon>Bacteria</taxon>
        <taxon>Pseudomonadati</taxon>
        <taxon>Pseudomonadota</taxon>
        <taxon>Alphaproteobacteria</taxon>
        <taxon>Rhodobacterales</taxon>
        <taxon>Paracoccaceae</taxon>
        <taxon>Fuscovulum</taxon>
    </lineage>
</organism>
<keyword evidence="1" id="KW-0472">Membrane</keyword>
<protein>
    <submittedName>
        <fullName evidence="2">DMT family transporter</fullName>
    </submittedName>
</protein>
<name>A0ABY8QCR3_9RHOB</name>
<evidence type="ECO:0000256" key="1">
    <source>
        <dbReference type="SAM" id="Phobius"/>
    </source>
</evidence>
<dbReference type="InterPro" id="IPR006750">
    <property type="entry name" value="YdcZ"/>
</dbReference>
<reference evidence="2 3" key="1">
    <citation type="submission" date="2023-04" db="EMBL/GenBank/DDBJ databases">
        <title>YMD61, complete Genome.</title>
        <authorList>
            <person name="Zhang J."/>
        </authorList>
    </citation>
    <scope>NUCLEOTIDE SEQUENCE [LARGE SCALE GENOMIC DNA]</scope>
    <source>
        <strain evidence="2 3">YMD61</strain>
    </source>
</reference>
<dbReference type="Proteomes" id="UP001230978">
    <property type="component" value="Chromosome"/>
</dbReference>